<organism evidence="1 2">
    <name type="scientific">Peronosclerospora sorghi</name>
    <dbReference type="NCBI Taxonomy" id="230839"/>
    <lineage>
        <taxon>Eukaryota</taxon>
        <taxon>Sar</taxon>
        <taxon>Stramenopiles</taxon>
        <taxon>Oomycota</taxon>
        <taxon>Peronosporomycetes</taxon>
        <taxon>Peronosporales</taxon>
        <taxon>Peronosporaceae</taxon>
        <taxon>Peronosclerospora</taxon>
    </lineage>
</organism>
<dbReference type="EMBL" id="CM047590">
    <property type="protein sequence ID" value="KAI9919771.1"/>
    <property type="molecule type" value="Genomic_DNA"/>
</dbReference>
<protein>
    <submittedName>
        <fullName evidence="1">Uncharacterized protein</fullName>
    </submittedName>
</protein>
<evidence type="ECO:0000313" key="1">
    <source>
        <dbReference type="EMBL" id="KAI9919771.1"/>
    </source>
</evidence>
<comment type="caution">
    <text evidence="1">The sequence shown here is derived from an EMBL/GenBank/DDBJ whole genome shotgun (WGS) entry which is preliminary data.</text>
</comment>
<gene>
    <name evidence="1" type="ORF">PsorP6_017457</name>
</gene>
<reference evidence="1 2" key="1">
    <citation type="journal article" date="2022" name="bioRxiv">
        <title>The genome of the oomycete Peronosclerospora sorghi, a cosmopolitan pathogen of maize and sorghum, is inflated with dispersed pseudogenes.</title>
        <authorList>
            <person name="Fletcher K."/>
            <person name="Martin F."/>
            <person name="Isakeit T."/>
            <person name="Cavanaugh K."/>
            <person name="Magill C."/>
            <person name="Michelmore R."/>
        </authorList>
    </citation>
    <scope>NUCLEOTIDE SEQUENCE [LARGE SCALE GENOMIC DNA]</scope>
    <source>
        <strain evidence="1">P6</strain>
    </source>
</reference>
<name>A0ACC0WP51_9STRA</name>
<proteinExistence type="predicted"/>
<sequence>MEGQWNHLPHPPSPQPLPWVHQQFRSPREGARACCPYNGLKPYQSKKPVWRGQAGWIGGFQMADPWGRLRMKLYLSGSKQSKSHKRKRQDDSSGEDDDDINDAGENQDYNNEVGDDKDENHGIMIR</sequence>
<accession>A0ACC0WP51</accession>
<evidence type="ECO:0000313" key="2">
    <source>
        <dbReference type="Proteomes" id="UP001163321"/>
    </source>
</evidence>
<keyword evidence="2" id="KW-1185">Reference proteome</keyword>
<dbReference type="Proteomes" id="UP001163321">
    <property type="component" value="Chromosome 11"/>
</dbReference>